<proteinExistence type="predicted"/>
<feature type="domain" description="Protein kinase" evidence="8">
    <location>
        <begin position="13"/>
        <end position="273"/>
    </location>
</feature>
<dbReference type="PROSITE" id="PS50011">
    <property type="entry name" value="PROTEIN_KINASE_DOM"/>
    <property type="match status" value="1"/>
</dbReference>
<dbReference type="EC" id="2.7.11.1" evidence="1"/>
<organism evidence="9 10">
    <name type="scientific">Streptomyces huasconensis</name>
    <dbReference type="NCBI Taxonomy" id="1854574"/>
    <lineage>
        <taxon>Bacteria</taxon>
        <taxon>Bacillati</taxon>
        <taxon>Actinomycetota</taxon>
        <taxon>Actinomycetes</taxon>
        <taxon>Kitasatosporales</taxon>
        <taxon>Streptomycetaceae</taxon>
        <taxon>Streptomyces</taxon>
    </lineage>
</organism>
<keyword evidence="2" id="KW-0723">Serine/threonine-protein kinase</keyword>
<accession>A0ABV3LV49</accession>
<dbReference type="Gene3D" id="1.10.510.10">
    <property type="entry name" value="Transferase(Phosphotransferase) domain 1"/>
    <property type="match status" value="1"/>
</dbReference>
<dbReference type="InterPro" id="IPR017441">
    <property type="entry name" value="Protein_kinase_ATP_BS"/>
</dbReference>
<evidence type="ECO:0000259" key="8">
    <source>
        <dbReference type="PROSITE" id="PS50011"/>
    </source>
</evidence>
<dbReference type="Gene3D" id="1.25.40.10">
    <property type="entry name" value="Tetratricopeptide repeat domain"/>
    <property type="match status" value="1"/>
</dbReference>
<name>A0ABV3LV49_9ACTN</name>
<dbReference type="Pfam" id="PF00069">
    <property type="entry name" value="Pkinase"/>
    <property type="match status" value="1"/>
</dbReference>
<dbReference type="InterPro" id="IPR000719">
    <property type="entry name" value="Prot_kinase_dom"/>
</dbReference>
<keyword evidence="4 7" id="KW-0547">Nucleotide-binding</keyword>
<dbReference type="CDD" id="cd14014">
    <property type="entry name" value="STKc_PknB_like"/>
    <property type="match status" value="1"/>
</dbReference>
<dbReference type="Proteomes" id="UP001553843">
    <property type="component" value="Unassembled WGS sequence"/>
</dbReference>
<dbReference type="SUPFAM" id="SSF56112">
    <property type="entry name" value="Protein kinase-like (PK-like)"/>
    <property type="match status" value="1"/>
</dbReference>
<dbReference type="PROSITE" id="PS00107">
    <property type="entry name" value="PROTEIN_KINASE_ATP"/>
    <property type="match status" value="1"/>
</dbReference>
<dbReference type="PANTHER" id="PTHR43289">
    <property type="entry name" value="MITOGEN-ACTIVATED PROTEIN KINASE KINASE KINASE 20-RELATED"/>
    <property type="match status" value="1"/>
</dbReference>
<reference evidence="9 10" key="1">
    <citation type="submission" date="2024-06" db="EMBL/GenBank/DDBJ databases">
        <title>The Natural Products Discovery Center: Release of the First 8490 Sequenced Strains for Exploring Actinobacteria Biosynthetic Diversity.</title>
        <authorList>
            <person name="Kalkreuter E."/>
            <person name="Kautsar S.A."/>
            <person name="Yang D."/>
            <person name="Bader C.D."/>
            <person name="Teijaro C.N."/>
            <person name="Fluegel L."/>
            <person name="Davis C.M."/>
            <person name="Simpson J.R."/>
            <person name="Lauterbach L."/>
            <person name="Steele A.D."/>
            <person name="Gui C."/>
            <person name="Meng S."/>
            <person name="Li G."/>
            <person name="Viehrig K."/>
            <person name="Ye F."/>
            <person name="Su P."/>
            <person name="Kiefer A.F."/>
            <person name="Nichols A."/>
            <person name="Cepeda A.J."/>
            <person name="Yan W."/>
            <person name="Fan B."/>
            <person name="Jiang Y."/>
            <person name="Adhikari A."/>
            <person name="Zheng C.-J."/>
            <person name="Schuster L."/>
            <person name="Cowan T.M."/>
            <person name="Smanski M.J."/>
            <person name="Chevrette M.G."/>
            <person name="De Carvalho L.P.S."/>
            <person name="Shen B."/>
        </authorList>
    </citation>
    <scope>NUCLEOTIDE SEQUENCE [LARGE SCALE GENOMIC DNA]</scope>
    <source>
        <strain evidence="9 10">NPDC047833</strain>
    </source>
</reference>
<dbReference type="GO" id="GO:0004674">
    <property type="term" value="F:protein serine/threonine kinase activity"/>
    <property type="evidence" value="ECO:0007669"/>
    <property type="project" value="UniProtKB-EC"/>
</dbReference>
<sequence>MDYGEGATVAGRYRLFGLLGRGGMGVVHEAEDTRLGRRVAVKVLTAVEGLAEDGEARDRFLREARALARIEHPAVVTLYDAGLVEGTPYLVMQVLDGLSLAELVQRTGPLPAPVVAQVALDVVRGLAAAHESGVLHRDVKPSNIGINHGGHVVLHDFGLARLAGERAITRTGELVGTPQFMAPEAIRGAAPSPAADLYGLGACMYLMLTGELPLGDATVDYGAIVDRALGDGVPRLAGRLQGSPRELLDLVDRLCAQDPADRPGPTGTTEEMLERHADGGRDTLAALLAGQVRDEAVRSLHEAAAVAEEPEYDWEEAVPHPRAELADPLHPPTLSDATRRIVLSSMTPQNALSRQREAVNLVLRGELQEAAQMLAAVVPVCLSSLGPAHPTTLISQYWQAVCLARLGAGDKAVELLARVNRQVDQRRGSER</sequence>
<evidence type="ECO:0000313" key="9">
    <source>
        <dbReference type="EMBL" id="MEW2363338.1"/>
    </source>
</evidence>
<dbReference type="RefSeq" id="WP_359778630.1">
    <property type="nucleotide sequence ID" value="NZ_JBEYRR010000005.1"/>
</dbReference>
<evidence type="ECO:0000256" key="7">
    <source>
        <dbReference type="PROSITE-ProRule" id="PRU10141"/>
    </source>
</evidence>
<keyword evidence="10" id="KW-1185">Reference proteome</keyword>
<evidence type="ECO:0000313" key="10">
    <source>
        <dbReference type="Proteomes" id="UP001553843"/>
    </source>
</evidence>
<dbReference type="InterPro" id="IPR011990">
    <property type="entry name" value="TPR-like_helical_dom_sf"/>
</dbReference>
<evidence type="ECO:0000256" key="6">
    <source>
        <dbReference type="ARBA" id="ARBA00022840"/>
    </source>
</evidence>
<evidence type="ECO:0000256" key="2">
    <source>
        <dbReference type="ARBA" id="ARBA00022527"/>
    </source>
</evidence>
<dbReference type="PANTHER" id="PTHR43289:SF6">
    <property type="entry name" value="SERINE_THREONINE-PROTEIN KINASE NEKL-3"/>
    <property type="match status" value="1"/>
</dbReference>
<protein>
    <recommendedName>
        <fullName evidence="1">non-specific serine/threonine protein kinase</fullName>
        <ecNumber evidence="1">2.7.11.1</ecNumber>
    </recommendedName>
</protein>
<dbReference type="InterPro" id="IPR011009">
    <property type="entry name" value="Kinase-like_dom_sf"/>
</dbReference>
<keyword evidence="6 7" id="KW-0067">ATP-binding</keyword>
<gene>
    <name evidence="9" type="ORF">AB0887_15495</name>
</gene>
<dbReference type="SMART" id="SM00220">
    <property type="entry name" value="S_TKc"/>
    <property type="match status" value="1"/>
</dbReference>
<feature type="binding site" evidence="7">
    <location>
        <position position="42"/>
    </location>
    <ligand>
        <name>ATP</name>
        <dbReference type="ChEBI" id="CHEBI:30616"/>
    </ligand>
</feature>
<comment type="caution">
    <text evidence="9">The sequence shown here is derived from an EMBL/GenBank/DDBJ whole genome shotgun (WGS) entry which is preliminary data.</text>
</comment>
<evidence type="ECO:0000256" key="3">
    <source>
        <dbReference type="ARBA" id="ARBA00022679"/>
    </source>
</evidence>
<evidence type="ECO:0000256" key="4">
    <source>
        <dbReference type="ARBA" id="ARBA00022741"/>
    </source>
</evidence>
<dbReference type="Gene3D" id="3.30.200.20">
    <property type="entry name" value="Phosphorylase Kinase, domain 1"/>
    <property type="match status" value="1"/>
</dbReference>
<keyword evidence="3 9" id="KW-0808">Transferase</keyword>
<evidence type="ECO:0000256" key="1">
    <source>
        <dbReference type="ARBA" id="ARBA00012513"/>
    </source>
</evidence>
<keyword evidence="5 9" id="KW-0418">Kinase</keyword>
<evidence type="ECO:0000256" key="5">
    <source>
        <dbReference type="ARBA" id="ARBA00022777"/>
    </source>
</evidence>
<dbReference type="EMBL" id="JBEYRS010000005">
    <property type="protein sequence ID" value="MEW2363338.1"/>
    <property type="molecule type" value="Genomic_DNA"/>
</dbReference>